<organism evidence="9 10">
    <name type="scientific">Desulfosalsimonas propionicica</name>
    <dbReference type="NCBI Taxonomy" id="332175"/>
    <lineage>
        <taxon>Bacteria</taxon>
        <taxon>Pseudomonadati</taxon>
        <taxon>Thermodesulfobacteriota</taxon>
        <taxon>Desulfobacteria</taxon>
        <taxon>Desulfobacterales</taxon>
        <taxon>Desulfosalsimonadaceae</taxon>
        <taxon>Desulfosalsimonas</taxon>
    </lineage>
</organism>
<dbReference type="Gene3D" id="1.20.1530.20">
    <property type="match status" value="1"/>
</dbReference>
<comment type="caution">
    <text evidence="9">The sequence shown here is derived from an EMBL/GenBank/DDBJ whole genome shotgun (WGS) entry which is preliminary data.</text>
</comment>
<accession>A0A7W0HJP7</accession>
<feature type="transmembrane region" description="Helical" evidence="8">
    <location>
        <begin position="221"/>
        <end position="245"/>
    </location>
</feature>
<reference evidence="9 10" key="1">
    <citation type="submission" date="2020-07" db="EMBL/GenBank/DDBJ databases">
        <title>Genomic Encyclopedia of Type Strains, Phase IV (KMG-IV): sequencing the most valuable type-strain genomes for metagenomic binning, comparative biology and taxonomic classification.</title>
        <authorList>
            <person name="Goeker M."/>
        </authorList>
    </citation>
    <scope>NUCLEOTIDE SEQUENCE [LARGE SCALE GENOMIC DNA]</scope>
    <source>
        <strain evidence="9 10">DSM 17721</strain>
    </source>
</reference>
<evidence type="ECO:0000256" key="3">
    <source>
        <dbReference type="ARBA" id="ARBA00022448"/>
    </source>
</evidence>
<keyword evidence="6 8" id="KW-1133">Transmembrane helix</keyword>
<evidence type="ECO:0000256" key="2">
    <source>
        <dbReference type="ARBA" id="ARBA00010145"/>
    </source>
</evidence>
<dbReference type="PANTHER" id="PTHR36838:SF4">
    <property type="entry name" value="AUXIN EFFLUX CARRIER FAMILY PROTEIN"/>
    <property type="match status" value="1"/>
</dbReference>
<evidence type="ECO:0000313" key="9">
    <source>
        <dbReference type="EMBL" id="MBA2880459.1"/>
    </source>
</evidence>
<sequence>MILNTLFPVFAVIFLGSVLRLSGFVSRDFFHASDRLVYFIFFPCMLFWKIGTGDPSAGFDPYLFAAVLASVLLVFVLSTAYIVFGKVGTFQAGSFSQSCYRFNTYIGMAVMLKAAGDSGVVLFAVLIGLIIPVINVLSVGVLIWFSEKDYPPGQKAWYMLRALATNPLILACIAGIGFSVSGLRLPVFADNTLSLVSMLTLPLALISIGSALGIKKLGSGFRLALTAAFFKLMVLPAAGFFFMKMFGVSQIAFQVGMIFFCLPASTAIYVLSSQMNSDTQLASASIVVSTLLSFVSLSGALMLV</sequence>
<feature type="transmembrane region" description="Helical" evidence="8">
    <location>
        <begin position="283"/>
        <end position="303"/>
    </location>
</feature>
<dbReference type="InterPro" id="IPR038770">
    <property type="entry name" value="Na+/solute_symporter_sf"/>
</dbReference>
<dbReference type="InterPro" id="IPR004776">
    <property type="entry name" value="Mem_transp_PIN-like"/>
</dbReference>
<dbReference type="GO" id="GO:0055085">
    <property type="term" value="P:transmembrane transport"/>
    <property type="evidence" value="ECO:0007669"/>
    <property type="project" value="InterPro"/>
</dbReference>
<proteinExistence type="inferred from homology"/>
<feature type="transmembrane region" description="Helical" evidence="8">
    <location>
        <begin position="120"/>
        <end position="145"/>
    </location>
</feature>
<evidence type="ECO:0000256" key="1">
    <source>
        <dbReference type="ARBA" id="ARBA00004651"/>
    </source>
</evidence>
<keyword evidence="7 8" id="KW-0472">Membrane</keyword>
<evidence type="ECO:0000256" key="8">
    <source>
        <dbReference type="SAM" id="Phobius"/>
    </source>
</evidence>
<feature type="transmembrane region" description="Helical" evidence="8">
    <location>
        <begin position="251"/>
        <end position="271"/>
    </location>
</feature>
<keyword evidence="4" id="KW-1003">Cell membrane</keyword>
<dbReference type="PANTHER" id="PTHR36838">
    <property type="entry name" value="AUXIN EFFLUX CARRIER FAMILY PROTEIN"/>
    <property type="match status" value="1"/>
</dbReference>
<feature type="transmembrane region" description="Helical" evidence="8">
    <location>
        <begin position="63"/>
        <end position="84"/>
    </location>
</feature>
<dbReference type="RefSeq" id="WP_181550141.1">
    <property type="nucleotide sequence ID" value="NZ_JACDUS010000002.1"/>
</dbReference>
<dbReference type="Proteomes" id="UP000525298">
    <property type="component" value="Unassembled WGS sequence"/>
</dbReference>
<keyword evidence="5 8" id="KW-0812">Transmembrane</keyword>
<dbReference type="Pfam" id="PF03547">
    <property type="entry name" value="Mem_trans"/>
    <property type="match status" value="1"/>
</dbReference>
<keyword evidence="10" id="KW-1185">Reference proteome</keyword>
<evidence type="ECO:0000256" key="5">
    <source>
        <dbReference type="ARBA" id="ARBA00022692"/>
    </source>
</evidence>
<name>A0A7W0HJP7_9BACT</name>
<evidence type="ECO:0008006" key="11">
    <source>
        <dbReference type="Google" id="ProtNLM"/>
    </source>
</evidence>
<dbReference type="GO" id="GO:0005886">
    <property type="term" value="C:plasma membrane"/>
    <property type="evidence" value="ECO:0007669"/>
    <property type="project" value="UniProtKB-SubCell"/>
</dbReference>
<comment type="subcellular location">
    <subcellularLocation>
        <location evidence="1">Cell membrane</location>
        <topology evidence="1">Multi-pass membrane protein</topology>
    </subcellularLocation>
</comment>
<dbReference type="AlphaFoldDB" id="A0A7W0HJP7"/>
<gene>
    <name evidence="9" type="ORF">HNR65_000777</name>
</gene>
<evidence type="ECO:0000256" key="7">
    <source>
        <dbReference type="ARBA" id="ARBA00023136"/>
    </source>
</evidence>
<protein>
    <recommendedName>
        <fullName evidence="11">AEC family transporter</fullName>
    </recommendedName>
</protein>
<evidence type="ECO:0000256" key="6">
    <source>
        <dbReference type="ARBA" id="ARBA00022989"/>
    </source>
</evidence>
<evidence type="ECO:0000256" key="4">
    <source>
        <dbReference type="ARBA" id="ARBA00022475"/>
    </source>
</evidence>
<feature type="transmembrane region" description="Helical" evidence="8">
    <location>
        <begin position="36"/>
        <end position="51"/>
    </location>
</feature>
<feature type="transmembrane region" description="Helical" evidence="8">
    <location>
        <begin position="157"/>
        <end position="180"/>
    </location>
</feature>
<feature type="transmembrane region" description="Helical" evidence="8">
    <location>
        <begin position="192"/>
        <end position="214"/>
    </location>
</feature>
<keyword evidence="3" id="KW-0813">Transport</keyword>
<evidence type="ECO:0000313" key="10">
    <source>
        <dbReference type="Proteomes" id="UP000525298"/>
    </source>
</evidence>
<dbReference type="EMBL" id="JACDUS010000002">
    <property type="protein sequence ID" value="MBA2880459.1"/>
    <property type="molecule type" value="Genomic_DNA"/>
</dbReference>
<comment type="similarity">
    <text evidence="2">Belongs to the auxin efflux carrier (TC 2.A.69) family.</text>
</comment>